<proteinExistence type="inferred from homology"/>
<dbReference type="GO" id="GO:0016712">
    <property type="term" value="F:oxidoreductase activity, acting on paired donors, with incorporation or reduction of molecular oxygen, reduced flavin or flavoprotein as one donor, and incorporation of one atom of oxygen"/>
    <property type="evidence" value="ECO:0007669"/>
    <property type="project" value="TreeGrafter"/>
</dbReference>
<evidence type="ECO:0000256" key="2">
    <source>
        <dbReference type="ARBA" id="ARBA00049661"/>
    </source>
</evidence>
<dbReference type="Gene3D" id="1.20.140.10">
    <property type="entry name" value="Butyryl-CoA Dehydrogenase, subunit A, domain 3"/>
    <property type="match status" value="1"/>
</dbReference>
<keyword evidence="6" id="KW-1185">Reference proteome</keyword>
<comment type="caution">
    <text evidence="5">The sequence shown here is derived from an EMBL/GenBank/DDBJ whole genome shotgun (WGS) entry which is preliminary data.</text>
</comment>
<dbReference type="GO" id="GO:0033539">
    <property type="term" value="P:fatty acid beta-oxidation using acyl-CoA dehydrogenase"/>
    <property type="evidence" value="ECO:0007669"/>
    <property type="project" value="TreeGrafter"/>
</dbReference>
<evidence type="ECO:0000259" key="3">
    <source>
        <dbReference type="Pfam" id="PF02771"/>
    </source>
</evidence>
<comment type="similarity">
    <text evidence="2">Belongs to the HpaH/HsaA monooxygenase family.</text>
</comment>
<dbReference type="SUPFAM" id="SSF47203">
    <property type="entry name" value="Acyl-CoA dehydrogenase C-terminal domain-like"/>
    <property type="match status" value="1"/>
</dbReference>
<sequence length="413" mass="45629">MELKGEPFMSAPAVLDISQRSAHRIASDEEALQLAQRLAADFAPDAARRDRERILPWAELESFSQSGLWGITVPREFGGAGVSHVTLAEVIATISAADGSLAQIPQNHYYALEVLRVGGSEAQKRFFYGLALDGVRFGNALAEIGHKDYQRRTRLTPEGKGYRVSGQKFYCTGALYAQWIPTLVVDDNQDSYLAFIPRHSDGVEITDDWDGFGQRVTGSGSVSFKQVWVEPEWIVPFKASFDRPTSIGPFAQLLHCAIDSGQARGAYQETLHYVREHARPWIDAGVDKASRDPLLLERVGNVQVRLRAADALLHRAGRVLDALQQQAFPDARSVAEASVAVAEAKVLTTEVALLAGNQLFELSGTSATLGDRNLDRYWRNARVHTLHDPVRWKFFAVGNYVLNDVLPPRHGAL</sequence>
<dbReference type="InterPro" id="IPR050741">
    <property type="entry name" value="Acyl-CoA_dehydrogenase"/>
</dbReference>
<organism evidence="5 6">
    <name type="scientific">Aquitalea aquatica</name>
    <dbReference type="NCBI Taxonomy" id="3044273"/>
    <lineage>
        <taxon>Bacteria</taxon>
        <taxon>Pseudomonadati</taxon>
        <taxon>Pseudomonadota</taxon>
        <taxon>Betaproteobacteria</taxon>
        <taxon>Neisseriales</taxon>
        <taxon>Chromobacteriaceae</taxon>
        <taxon>Aquitalea</taxon>
    </lineage>
</organism>
<dbReference type="GO" id="GO:0005737">
    <property type="term" value="C:cytoplasm"/>
    <property type="evidence" value="ECO:0007669"/>
    <property type="project" value="TreeGrafter"/>
</dbReference>
<dbReference type="GO" id="GO:0003995">
    <property type="term" value="F:acyl-CoA dehydrogenase activity"/>
    <property type="evidence" value="ECO:0007669"/>
    <property type="project" value="TreeGrafter"/>
</dbReference>
<dbReference type="InterPro" id="IPR009100">
    <property type="entry name" value="AcylCoA_DH/oxidase_NM_dom_sf"/>
</dbReference>
<dbReference type="InterPro" id="IPR023922">
    <property type="entry name" value="S04_starv_induced_SfnB"/>
</dbReference>
<dbReference type="Pfam" id="PF02771">
    <property type="entry name" value="Acyl-CoA_dh_N"/>
    <property type="match status" value="1"/>
</dbReference>
<dbReference type="InterPro" id="IPR013786">
    <property type="entry name" value="AcylCoA_DH/ox_N"/>
</dbReference>
<gene>
    <name evidence="5" type="ORF">H2Z84_18755</name>
</gene>
<name>A0A838YD65_9NEIS</name>
<dbReference type="PIRSF" id="PIRSF016578">
    <property type="entry name" value="HsaA"/>
    <property type="match status" value="1"/>
</dbReference>
<dbReference type="Pfam" id="PF08028">
    <property type="entry name" value="Acyl-CoA_dh_2"/>
    <property type="match status" value="1"/>
</dbReference>
<dbReference type="InterPro" id="IPR036250">
    <property type="entry name" value="AcylCo_DH-like_C"/>
</dbReference>
<dbReference type="AlphaFoldDB" id="A0A838YD65"/>
<feature type="domain" description="Acyl-CoA dehydrogenase C-terminal" evidence="4">
    <location>
        <begin position="253"/>
        <end position="388"/>
    </location>
</feature>
<evidence type="ECO:0000259" key="4">
    <source>
        <dbReference type="Pfam" id="PF08028"/>
    </source>
</evidence>
<dbReference type="EC" id="1.-.-.-" evidence="5"/>
<dbReference type="EMBL" id="JACERN010000042">
    <property type="protein sequence ID" value="MBA4710417.1"/>
    <property type="molecule type" value="Genomic_DNA"/>
</dbReference>
<evidence type="ECO:0000313" key="5">
    <source>
        <dbReference type="EMBL" id="MBA4710417.1"/>
    </source>
</evidence>
<dbReference type="InterPro" id="IPR013107">
    <property type="entry name" value="Acyl-CoA_DH_C"/>
</dbReference>
<dbReference type="PANTHER" id="PTHR48083">
    <property type="entry name" value="MEDIUM-CHAIN SPECIFIC ACYL-COA DEHYDROGENASE, MITOCHONDRIAL-RELATED"/>
    <property type="match status" value="1"/>
</dbReference>
<dbReference type="PANTHER" id="PTHR48083:SF19">
    <property type="entry name" value="FLAVIN-DEPENDENT MONOOXYGENASE, OXYGENASE SUBUNIT HSAA"/>
    <property type="match status" value="1"/>
</dbReference>
<dbReference type="InterPro" id="IPR046373">
    <property type="entry name" value="Acyl-CoA_Oxase/DH_mid-dom_sf"/>
</dbReference>
<dbReference type="Gene3D" id="1.10.540.10">
    <property type="entry name" value="Acyl-CoA dehydrogenase/oxidase, N-terminal domain"/>
    <property type="match status" value="1"/>
</dbReference>
<reference evidence="5 6" key="1">
    <citation type="submission" date="2020-07" db="EMBL/GenBank/DDBJ databases">
        <title>Draft genome sequence of violacein-producing bacteria and related species.</title>
        <authorList>
            <person name="Wilson H.S."/>
            <person name="De Leon M.E."/>
        </authorList>
    </citation>
    <scope>NUCLEOTIDE SEQUENCE [LARGE SCALE GENOMIC DNA]</scope>
    <source>
        <strain evidence="5 6">HSC-21Su07</strain>
    </source>
</reference>
<feature type="domain" description="Acyl-CoA dehydrogenase/oxidase N-terminal" evidence="3">
    <location>
        <begin position="34"/>
        <end position="126"/>
    </location>
</feature>
<dbReference type="Gene3D" id="2.40.110.10">
    <property type="entry name" value="Butyryl-CoA Dehydrogenase, subunit A, domain 2"/>
    <property type="match status" value="1"/>
</dbReference>
<dbReference type="Proteomes" id="UP000545606">
    <property type="component" value="Unassembled WGS sequence"/>
</dbReference>
<protein>
    <submittedName>
        <fullName evidence="5">SfnB family sulfur acquisition oxidoreductase</fullName>
        <ecNumber evidence="5">1.-.-.-</ecNumber>
    </submittedName>
</protein>
<evidence type="ECO:0000256" key="1">
    <source>
        <dbReference type="ARBA" id="ARBA00023002"/>
    </source>
</evidence>
<dbReference type="InterPro" id="IPR037069">
    <property type="entry name" value="AcylCoA_DH/ox_N_sf"/>
</dbReference>
<keyword evidence="1 5" id="KW-0560">Oxidoreductase</keyword>
<evidence type="ECO:0000313" key="6">
    <source>
        <dbReference type="Proteomes" id="UP000545606"/>
    </source>
</evidence>
<accession>A0A838YD65</accession>
<dbReference type="SUPFAM" id="SSF56645">
    <property type="entry name" value="Acyl-CoA dehydrogenase NM domain-like"/>
    <property type="match status" value="1"/>
</dbReference>
<dbReference type="GO" id="GO:0050660">
    <property type="term" value="F:flavin adenine dinucleotide binding"/>
    <property type="evidence" value="ECO:0007669"/>
    <property type="project" value="InterPro"/>
</dbReference>
<dbReference type="NCBIfam" id="TIGR04022">
    <property type="entry name" value="sulfur_SfnB"/>
    <property type="match status" value="1"/>
</dbReference>